<dbReference type="EMBL" id="FNVO01000006">
    <property type="protein sequence ID" value="SEG52857.1"/>
    <property type="molecule type" value="Genomic_DNA"/>
</dbReference>
<evidence type="ECO:0000256" key="1">
    <source>
        <dbReference type="SAM" id="MobiDB-lite"/>
    </source>
</evidence>
<name>A0A1H6AXS5_9ACTN</name>
<reference evidence="3" key="1">
    <citation type="submission" date="2016-10" db="EMBL/GenBank/DDBJ databases">
        <authorList>
            <person name="Varghese N."/>
            <person name="Submissions S."/>
        </authorList>
    </citation>
    <scope>NUCLEOTIDE SEQUENCE [LARGE SCALE GENOMIC DNA]</scope>
    <source>
        <strain evidence="3">DSM 43163</strain>
    </source>
</reference>
<dbReference type="AlphaFoldDB" id="A0A1H6AXS5"/>
<accession>A0A1H6AXS5</accession>
<evidence type="ECO:0000313" key="2">
    <source>
        <dbReference type="EMBL" id="SEG52857.1"/>
    </source>
</evidence>
<proteinExistence type="predicted"/>
<protein>
    <submittedName>
        <fullName evidence="2">Uncharacterized protein</fullName>
    </submittedName>
</protein>
<keyword evidence="3" id="KW-1185">Reference proteome</keyword>
<gene>
    <name evidence="2" type="ORF">SAMN04489712_10658</name>
</gene>
<feature type="region of interest" description="Disordered" evidence="1">
    <location>
        <begin position="14"/>
        <end position="33"/>
    </location>
</feature>
<sequence>MTSGFVRLGLHRYVPESASESPPPPLIEESPGQESEVVLGEELMRLLVLRELRRRLHLSELVLLGVRQQRVDDGGVKLGVILGLHIGGNGADVGNE</sequence>
<dbReference type="RefSeq" id="WP_103938592.1">
    <property type="nucleotide sequence ID" value="NZ_FNVO01000006.1"/>
</dbReference>
<evidence type="ECO:0000313" key="3">
    <source>
        <dbReference type="Proteomes" id="UP000236723"/>
    </source>
</evidence>
<organism evidence="2 3">
    <name type="scientific">Thermomonospora echinospora</name>
    <dbReference type="NCBI Taxonomy" id="1992"/>
    <lineage>
        <taxon>Bacteria</taxon>
        <taxon>Bacillati</taxon>
        <taxon>Actinomycetota</taxon>
        <taxon>Actinomycetes</taxon>
        <taxon>Streptosporangiales</taxon>
        <taxon>Thermomonosporaceae</taxon>
        <taxon>Thermomonospora</taxon>
    </lineage>
</organism>
<dbReference type="Proteomes" id="UP000236723">
    <property type="component" value="Unassembled WGS sequence"/>
</dbReference>